<gene>
    <name evidence="2" type="ORF">UFOVP257_117</name>
</gene>
<feature type="region of interest" description="Disordered" evidence="1">
    <location>
        <begin position="46"/>
        <end position="66"/>
    </location>
</feature>
<evidence type="ECO:0000256" key="1">
    <source>
        <dbReference type="SAM" id="MobiDB-lite"/>
    </source>
</evidence>
<organism evidence="2">
    <name type="scientific">uncultured Caudovirales phage</name>
    <dbReference type="NCBI Taxonomy" id="2100421"/>
    <lineage>
        <taxon>Viruses</taxon>
        <taxon>Duplodnaviria</taxon>
        <taxon>Heunggongvirae</taxon>
        <taxon>Uroviricota</taxon>
        <taxon>Caudoviricetes</taxon>
        <taxon>Peduoviridae</taxon>
        <taxon>Maltschvirus</taxon>
        <taxon>Maltschvirus maltsch</taxon>
    </lineage>
</organism>
<proteinExistence type="predicted"/>
<dbReference type="EMBL" id="LR796274">
    <property type="protein sequence ID" value="CAB4133288.1"/>
    <property type="molecule type" value="Genomic_DNA"/>
</dbReference>
<feature type="compositionally biased region" description="Low complexity" evidence="1">
    <location>
        <begin position="51"/>
        <end position="60"/>
    </location>
</feature>
<accession>A0A6J5LF23</accession>
<evidence type="ECO:0008006" key="3">
    <source>
        <dbReference type="Google" id="ProtNLM"/>
    </source>
</evidence>
<dbReference type="Gene3D" id="2.10.10.30">
    <property type="match status" value="1"/>
</dbReference>
<dbReference type="Gene3D" id="1.20.5.340">
    <property type="match status" value="1"/>
</dbReference>
<reference evidence="2" key="1">
    <citation type="submission" date="2020-04" db="EMBL/GenBank/DDBJ databases">
        <authorList>
            <person name="Chiriac C."/>
            <person name="Salcher M."/>
            <person name="Ghai R."/>
            <person name="Kavagutti S V."/>
        </authorList>
    </citation>
    <scope>NUCLEOTIDE SEQUENCE</scope>
</reference>
<evidence type="ECO:0000313" key="2">
    <source>
        <dbReference type="EMBL" id="CAB4133288.1"/>
    </source>
</evidence>
<sequence>MTINYSKQVLLKRGNTAVSSAYIGPVGEVTVDTDLATIRVHDGVTPGGHLSTSSASGATPPADPRESGLWYDTVGGRLYVYYAGAWVDASPAGDQELNANVANLSAQVTGLTSDVANVEAHITSLDANIGTFETTVTGTVNTINANINTLNETIIGFEGNAGPTSAAWTSDNPPMITNVGALWYDDVSGRLYVRYDDTWVDANPPITTGFGNVLPSANVTYSLGSEEYQWKDLWVSNNTIYIGNTPLSVQDGTLLVNGNVVSGGSGDRLVSGEYNVVLDNDGTLTIPGSIQFPVTFTAVFDEAHFHNGTSAFRGLTDAEWSTDVTFNLVNGQIETHVTPIDATNPGYVPMDWFGFSEEDHGIPGYNFSINIMEIYGTVPALAVSPAPTYIPSIKSDNAISIQSGTNVWQFGDDGLTLPAGSFINGLTTIGSEGTNVQTDLDTNNVYIRTYNQISYQSNQWQFGTDGNLTFPNGDLTIGSDVFGDPAILAAPGKNISIVASGVGDGYEVGSSIGWVDSITEPTKIAAVTANNPLYVGAGDVGILTGDYLYTGTTNVWNFGADGNLTLPAGGNLVTSTGSLHTISLNLLKSIVASSGSWEEFQANIASL</sequence>
<protein>
    <recommendedName>
        <fullName evidence="3">Major tropism determinant N-terminal domain-containing protein</fullName>
    </recommendedName>
</protein>
<name>A0A6J5LF23_9CAUD</name>